<gene>
    <name evidence="1" type="ORF">GA0074694_1672</name>
</gene>
<dbReference type="Proteomes" id="UP000198906">
    <property type="component" value="Unassembled WGS sequence"/>
</dbReference>
<dbReference type="Pfam" id="PF10923">
    <property type="entry name" value="BrxC_BrxD"/>
    <property type="match status" value="1"/>
</dbReference>
<evidence type="ECO:0000313" key="1">
    <source>
        <dbReference type="EMBL" id="SCL16576.1"/>
    </source>
</evidence>
<organism evidence="1 2">
    <name type="scientific">Micromonospora inyonensis</name>
    <dbReference type="NCBI Taxonomy" id="47866"/>
    <lineage>
        <taxon>Bacteria</taxon>
        <taxon>Bacillati</taxon>
        <taxon>Actinomycetota</taxon>
        <taxon>Actinomycetes</taxon>
        <taxon>Micromonosporales</taxon>
        <taxon>Micromonosporaceae</taxon>
        <taxon>Micromonospora</taxon>
    </lineage>
</organism>
<dbReference type="AlphaFoldDB" id="A0A1C6RHC3"/>
<keyword evidence="2" id="KW-1185">Reference proteome</keyword>
<evidence type="ECO:0000313" key="2">
    <source>
        <dbReference type="Proteomes" id="UP000198906"/>
    </source>
</evidence>
<name>A0A1C6RHC3_9ACTN</name>
<proteinExistence type="predicted"/>
<dbReference type="RefSeq" id="WP_091454873.1">
    <property type="nucleotide sequence ID" value="NZ_FMHU01000001.1"/>
</dbReference>
<dbReference type="EMBL" id="FMHU01000001">
    <property type="protein sequence ID" value="SCL16576.1"/>
    <property type="molecule type" value="Genomic_DNA"/>
</dbReference>
<dbReference type="STRING" id="47866.GA0074694_1672"/>
<sequence>MSAAEIDVDDYLQFVEREYLTGYIAGGGASVKLLCPADGTVRDRLAAALAEIGQGFAYAEVDAATTRVHLIDQVFTTVARQMDWVGLAASVVRAALDRAGFPVPADTDGIDLGVIARHHDVDAAELYRSARRAVEQLVLRDTEMSHEFRVSMFRLCQERLGRGDVTADERQTVIGWLHGERLPAADLRRVGLNTKVNRYNARPLLVSLTRWLRIAGRPGLVLRLDLDRLAAIRRPPAGLRDGFYYAKAATLDAYELVRQLIDAVDEIEGLFAAVQVPPVLVHDEARGLPAYTALQLRVADEVRDRRRSNPYAALVRIGSDSVEVS</sequence>
<protein>
    <submittedName>
        <fullName evidence="1">Uncharacterized protein</fullName>
    </submittedName>
</protein>
<dbReference type="InterPro" id="IPR021228">
    <property type="entry name" value="BrxD"/>
</dbReference>
<accession>A0A1C6RHC3</accession>
<reference evidence="2" key="1">
    <citation type="submission" date="2016-06" db="EMBL/GenBank/DDBJ databases">
        <authorList>
            <person name="Varghese N."/>
        </authorList>
    </citation>
    <scope>NUCLEOTIDE SEQUENCE [LARGE SCALE GENOMIC DNA]</scope>
    <source>
        <strain evidence="2">DSM 46123</strain>
    </source>
</reference>